<dbReference type="InterPro" id="IPR036709">
    <property type="entry name" value="Autotransporte_beta_dom_sf"/>
</dbReference>
<dbReference type="PANTHER" id="PTHR45648:SF22">
    <property type="entry name" value="GDSL LIPASE_ACYLHYDROLASE FAMILY PROTEIN (AFU_ORTHOLOGUE AFUA_4G14700)"/>
    <property type="match status" value="1"/>
</dbReference>
<keyword evidence="5" id="KW-1185">Reference proteome</keyword>
<dbReference type="SMART" id="SM00869">
    <property type="entry name" value="Autotransporter"/>
    <property type="match status" value="1"/>
</dbReference>
<dbReference type="EMBL" id="AP018558">
    <property type="protein sequence ID" value="BBD76338.1"/>
    <property type="molecule type" value="Genomic_DNA"/>
</dbReference>
<accession>A0A2Z6DVF0</accession>
<name>A0A2Z6DVF0_HYDTE</name>
<feature type="chain" id="PRO_5016310278" evidence="2">
    <location>
        <begin position="26"/>
        <end position="617"/>
    </location>
</feature>
<dbReference type="OrthoDB" id="5292073at2"/>
<dbReference type="InterPro" id="IPR005546">
    <property type="entry name" value="Autotransporte_beta"/>
</dbReference>
<feature type="domain" description="Autotransporter" evidence="3">
    <location>
        <begin position="342"/>
        <end position="617"/>
    </location>
</feature>
<dbReference type="Pfam" id="PF03797">
    <property type="entry name" value="Autotransporter"/>
    <property type="match status" value="1"/>
</dbReference>
<evidence type="ECO:0000313" key="5">
    <source>
        <dbReference type="Proteomes" id="UP000262004"/>
    </source>
</evidence>
<dbReference type="Pfam" id="PF00657">
    <property type="entry name" value="Lipase_GDSL"/>
    <property type="match status" value="1"/>
</dbReference>
<evidence type="ECO:0000259" key="3">
    <source>
        <dbReference type="PROSITE" id="PS51208"/>
    </source>
</evidence>
<evidence type="ECO:0000313" key="4">
    <source>
        <dbReference type="EMBL" id="BBD76338.1"/>
    </source>
</evidence>
<evidence type="ECO:0000256" key="1">
    <source>
        <dbReference type="ARBA" id="ARBA00022801"/>
    </source>
</evidence>
<dbReference type="InterPro" id="IPR001087">
    <property type="entry name" value="GDSL"/>
</dbReference>
<dbReference type="PROSITE" id="PS51208">
    <property type="entry name" value="AUTOTRANSPORTER"/>
    <property type="match status" value="1"/>
</dbReference>
<dbReference type="SUPFAM" id="SSF52266">
    <property type="entry name" value="SGNH hydrolase"/>
    <property type="match status" value="1"/>
</dbReference>
<reference evidence="4 5" key="1">
    <citation type="submission" date="2018-04" db="EMBL/GenBank/DDBJ databases">
        <title>Complete genome sequence of Hydrogenophilus thermoluteolus TH-1.</title>
        <authorList>
            <person name="Arai H."/>
        </authorList>
    </citation>
    <scope>NUCLEOTIDE SEQUENCE [LARGE SCALE GENOMIC DNA]</scope>
    <source>
        <strain evidence="4 5">TH-1</strain>
    </source>
</reference>
<dbReference type="InterPro" id="IPR036514">
    <property type="entry name" value="SGNH_hydro_sf"/>
</dbReference>
<proteinExistence type="predicted"/>
<dbReference type="SUPFAM" id="SSF103515">
    <property type="entry name" value="Autotransporter"/>
    <property type="match status" value="1"/>
</dbReference>
<dbReference type="Gene3D" id="3.40.50.1110">
    <property type="entry name" value="SGNH hydrolase"/>
    <property type="match status" value="1"/>
</dbReference>
<gene>
    <name evidence="4" type="ORF">HPTL_0068</name>
</gene>
<dbReference type="KEGG" id="htl:HPTL_0068"/>
<keyword evidence="2" id="KW-0732">Signal</keyword>
<sequence>MKNRKRQIGIAVASALAIFSGGVHAQAVVFGDSLSDAGTYALIPGVGRFTTNPGPVWSERIVQGLVGTVGPAQLWAGSGAFVPNPYGGDIWAQGGARVTQLPGVQPTPPTEDAKPLATQIQEYLTANGGTANPKTTYFLWGGANDIFWQTGYSGNAPAVMQTEIQSAAQQMGALTAVLRQAGATRQVVLTVPDIGATPFGLSQPSAARAGLSGLTTLYNLTLNSTVSALGEQGVLLLDADGLFKEVVANPAAFGFTVGNTGVACVTTTSLVCSSATLVAPDASTTYLFADGVHPTSGGHELIADFVTQALTAPYFVAAVADHVASAANAQWRLVTTRTLSGFAAGAQGWWATVSGERITTDATATQAKRRATPTRVDVGFDGEWGDGWWGGVTVGFVHDSLKVTALGNADGNGASLAAYLGKRWGARYATLTAGMTGISYDLEREMTLRTLARTERGSTSGSVRQVRFEVGQWFGESARLHGPFAALGWRWVHLGGYSETSGSATALRFAAQDFDQRVGQIGYQWRMHSAPNLVWQGRLAVEKAFQDSRRTVTHGAVGWAGAFPTEVGSDNGVQVTADLGVQWNLASQQQLRLGLFATAGQNDQRAAGLSLNWQKAF</sequence>
<dbReference type="InterPro" id="IPR051058">
    <property type="entry name" value="GDSL_Est/Lipase"/>
</dbReference>
<dbReference type="AlphaFoldDB" id="A0A2Z6DVF0"/>
<dbReference type="CDD" id="cd01847">
    <property type="entry name" value="Triacylglycerol_lipase_like"/>
    <property type="match status" value="1"/>
</dbReference>
<keyword evidence="1" id="KW-0378">Hydrolase</keyword>
<protein>
    <submittedName>
        <fullName evidence="4">Lipase/esterase</fullName>
    </submittedName>
</protein>
<feature type="signal peptide" evidence="2">
    <location>
        <begin position="1"/>
        <end position="25"/>
    </location>
</feature>
<evidence type="ECO:0000256" key="2">
    <source>
        <dbReference type="SAM" id="SignalP"/>
    </source>
</evidence>
<dbReference type="Gene3D" id="2.40.128.130">
    <property type="entry name" value="Autotransporter beta-domain"/>
    <property type="match status" value="1"/>
</dbReference>
<dbReference type="Proteomes" id="UP000262004">
    <property type="component" value="Chromosome"/>
</dbReference>
<dbReference type="GO" id="GO:0016788">
    <property type="term" value="F:hydrolase activity, acting on ester bonds"/>
    <property type="evidence" value="ECO:0007669"/>
    <property type="project" value="InterPro"/>
</dbReference>
<dbReference type="RefSeq" id="WP_119334191.1">
    <property type="nucleotide sequence ID" value="NZ_AP018558.1"/>
</dbReference>
<dbReference type="PANTHER" id="PTHR45648">
    <property type="entry name" value="GDSL LIPASE/ACYLHYDROLASE FAMILY PROTEIN (AFU_ORTHOLOGUE AFUA_4G14700)"/>
    <property type="match status" value="1"/>
</dbReference>
<organism evidence="4 5">
    <name type="scientific">Hydrogenophilus thermoluteolus</name>
    <name type="common">Pseudomonas hydrogenothermophila</name>
    <dbReference type="NCBI Taxonomy" id="297"/>
    <lineage>
        <taxon>Bacteria</taxon>
        <taxon>Pseudomonadati</taxon>
        <taxon>Pseudomonadota</taxon>
        <taxon>Hydrogenophilia</taxon>
        <taxon>Hydrogenophilales</taxon>
        <taxon>Hydrogenophilaceae</taxon>
        <taxon>Hydrogenophilus</taxon>
    </lineage>
</organism>